<dbReference type="EMBL" id="AFAY01000007">
    <property type="protein sequence ID" value="EGF11811.1"/>
    <property type="molecule type" value="Genomic_DNA"/>
</dbReference>
<dbReference type="AlphaFoldDB" id="F2B9M5"/>
<accession>F2B9M5</accession>
<gene>
    <name evidence="1" type="ORF">HMPREF9123_0448</name>
</gene>
<comment type="caution">
    <text evidence="1">The sequence shown here is derived from an EMBL/GenBank/DDBJ whole genome shotgun (WGS) entry which is preliminary data.</text>
</comment>
<proteinExistence type="predicted"/>
<protein>
    <submittedName>
        <fullName evidence="1">Uncharacterized protein</fullName>
    </submittedName>
</protein>
<dbReference type="Proteomes" id="UP000004105">
    <property type="component" value="Unassembled WGS sequence"/>
</dbReference>
<organism evidence="1 2">
    <name type="scientific">Neisseria bacilliformis ATCC BAA-1200</name>
    <dbReference type="NCBI Taxonomy" id="888742"/>
    <lineage>
        <taxon>Bacteria</taxon>
        <taxon>Pseudomonadati</taxon>
        <taxon>Pseudomonadota</taxon>
        <taxon>Betaproteobacteria</taxon>
        <taxon>Neisseriales</taxon>
        <taxon>Neisseriaceae</taxon>
        <taxon>Neisseria</taxon>
    </lineage>
</organism>
<sequence>MHNGRGGGRGFFRQSETACVAEPHTLRLLSDGLLSGGYCDRR</sequence>
<evidence type="ECO:0000313" key="2">
    <source>
        <dbReference type="Proteomes" id="UP000004105"/>
    </source>
</evidence>
<name>F2B9M5_9NEIS</name>
<reference evidence="1 2" key="1">
    <citation type="submission" date="2011-02" db="EMBL/GenBank/DDBJ databases">
        <authorList>
            <person name="Muzny D."/>
            <person name="Qin X."/>
            <person name="Deng J."/>
            <person name="Jiang H."/>
            <person name="Liu Y."/>
            <person name="Qu J."/>
            <person name="Song X.-Z."/>
            <person name="Zhang L."/>
            <person name="Thornton R."/>
            <person name="Coyle M."/>
            <person name="Francisco L."/>
            <person name="Jackson L."/>
            <person name="Javaid M."/>
            <person name="Korchina V."/>
            <person name="Kovar C."/>
            <person name="Mata R."/>
            <person name="Mathew T."/>
            <person name="Ngo R."/>
            <person name="Nguyen L."/>
            <person name="Nguyen N."/>
            <person name="Okwuonu G."/>
            <person name="Ongeri F."/>
            <person name="Pham C."/>
            <person name="Simmons D."/>
            <person name="Wilczek-Boney K."/>
            <person name="Hale W."/>
            <person name="Jakkamsetti A."/>
            <person name="Pham P."/>
            <person name="Ruth R."/>
            <person name="San Lucas F."/>
            <person name="Warren J."/>
            <person name="Zhang J."/>
            <person name="Zhao Z."/>
            <person name="Zhou C."/>
            <person name="Zhu D."/>
            <person name="Lee S."/>
            <person name="Bess C."/>
            <person name="Blankenburg K."/>
            <person name="Forbes L."/>
            <person name="Fu Q."/>
            <person name="Gubbala S."/>
            <person name="Hirani K."/>
            <person name="Jayaseelan J.C."/>
            <person name="Lara F."/>
            <person name="Munidasa M."/>
            <person name="Palculict T."/>
            <person name="Patil S."/>
            <person name="Pu L.-L."/>
            <person name="Saada N."/>
            <person name="Tang L."/>
            <person name="Weissenberger G."/>
            <person name="Zhu Y."/>
            <person name="Hemphill L."/>
            <person name="Shang Y."/>
            <person name="Youmans B."/>
            <person name="Ayvaz T."/>
            <person name="Ross M."/>
            <person name="Santibanez J."/>
            <person name="Aqrawi P."/>
            <person name="Gross S."/>
            <person name="Joshi V."/>
            <person name="Fowler G."/>
            <person name="Nazareth L."/>
            <person name="Reid J."/>
            <person name="Worley K."/>
            <person name="Petrosino J."/>
            <person name="Highlander S."/>
            <person name="Gibbs R."/>
        </authorList>
    </citation>
    <scope>NUCLEOTIDE SEQUENCE [LARGE SCALE GENOMIC DNA]</scope>
    <source>
        <strain evidence="1 2">ATCC BAA-1200</strain>
    </source>
</reference>
<keyword evidence="2" id="KW-1185">Reference proteome</keyword>
<evidence type="ECO:0000313" key="1">
    <source>
        <dbReference type="EMBL" id="EGF11811.1"/>
    </source>
</evidence>
<dbReference type="HOGENOM" id="CLU_3254467_0_0_4"/>